<gene>
    <name evidence="2" type="ORF">SAMN05660236_5501</name>
</gene>
<evidence type="ECO:0000313" key="3">
    <source>
        <dbReference type="Proteomes" id="UP000190961"/>
    </source>
</evidence>
<proteinExistence type="predicted"/>
<dbReference type="EMBL" id="FUZU01000004">
    <property type="protein sequence ID" value="SKC87744.1"/>
    <property type="molecule type" value="Genomic_DNA"/>
</dbReference>
<dbReference type="Pfam" id="PF16117">
    <property type="entry name" value="DUF4833"/>
    <property type="match status" value="1"/>
</dbReference>
<accession>A0A1T5MIJ5</accession>
<reference evidence="2 3" key="1">
    <citation type="submission" date="2017-02" db="EMBL/GenBank/DDBJ databases">
        <authorList>
            <person name="Peterson S.W."/>
        </authorList>
    </citation>
    <scope>NUCLEOTIDE SEQUENCE [LARGE SCALE GENOMIC DNA]</scope>
    <source>
        <strain evidence="2 3">DSM 25262</strain>
    </source>
</reference>
<dbReference type="Proteomes" id="UP000190961">
    <property type="component" value="Unassembled WGS sequence"/>
</dbReference>
<evidence type="ECO:0000313" key="2">
    <source>
        <dbReference type="EMBL" id="SKC87744.1"/>
    </source>
</evidence>
<protein>
    <recommendedName>
        <fullName evidence="1">DUF4833 domain-containing protein</fullName>
    </recommendedName>
</protein>
<dbReference type="RefSeq" id="WP_221408993.1">
    <property type="nucleotide sequence ID" value="NZ_FUZU01000004.1"/>
</dbReference>
<keyword evidence="3" id="KW-1185">Reference proteome</keyword>
<organism evidence="2 3">
    <name type="scientific">Ohtaekwangia koreensis</name>
    <dbReference type="NCBI Taxonomy" id="688867"/>
    <lineage>
        <taxon>Bacteria</taxon>
        <taxon>Pseudomonadati</taxon>
        <taxon>Bacteroidota</taxon>
        <taxon>Cytophagia</taxon>
        <taxon>Cytophagales</taxon>
        <taxon>Fulvivirgaceae</taxon>
        <taxon>Ohtaekwangia</taxon>
    </lineage>
</organism>
<sequence length="183" mass="21338">MMNFLISLFFVGALNYSPPDETCVCKGQEKFPIPPTDQQTLFYIQRTPNTNTIMYVLNFGDKGLLDEDEPVHPYWIRYQEEGQKEELSFIQRNYAYGLKTENLGNNKYELRFVSYKKLPFYLVKSKRDNRYHIIATINKKDIEVSRVFLQIEGGSFWLPNVVCAEVTGVDPDTGAEIIERFKP</sequence>
<evidence type="ECO:0000259" key="1">
    <source>
        <dbReference type="Pfam" id="PF16117"/>
    </source>
</evidence>
<dbReference type="InterPro" id="IPR032269">
    <property type="entry name" value="DUF4833"/>
</dbReference>
<feature type="domain" description="DUF4833" evidence="1">
    <location>
        <begin position="42"/>
        <end position="180"/>
    </location>
</feature>
<name>A0A1T5MIJ5_9BACT</name>
<dbReference type="STRING" id="688867.SAMN05660236_5501"/>
<dbReference type="AlphaFoldDB" id="A0A1T5MIJ5"/>